<protein>
    <submittedName>
        <fullName evidence="9">ABC transporter permease</fullName>
    </submittedName>
</protein>
<dbReference type="Proteomes" id="UP000261011">
    <property type="component" value="Unassembled WGS sequence"/>
</dbReference>
<proteinExistence type="predicted"/>
<comment type="caution">
    <text evidence="9">The sequence shown here is derived from an EMBL/GenBank/DDBJ whole genome shotgun (WGS) entry which is preliminary data.</text>
</comment>
<evidence type="ECO:0000256" key="5">
    <source>
        <dbReference type="ARBA" id="ARBA00023136"/>
    </source>
</evidence>
<evidence type="ECO:0000256" key="1">
    <source>
        <dbReference type="ARBA" id="ARBA00004651"/>
    </source>
</evidence>
<keyword evidence="3 7" id="KW-0812">Transmembrane</keyword>
<dbReference type="Pfam" id="PF02687">
    <property type="entry name" value="FtsX"/>
    <property type="match status" value="2"/>
</dbReference>
<reference evidence="9 10" key="1">
    <citation type="submission" date="2018-08" db="EMBL/GenBank/DDBJ databases">
        <title>A genome reference for cultivated species of the human gut microbiota.</title>
        <authorList>
            <person name="Zou Y."/>
            <person name="Xue W."/>
            <person name="Luo G."/>
        </authorList>
    </citation>
    <scope>NUCLEOTIDE SEQUENCE [LARGE SCALE GENOMIC DNA]</scope>
    <source>
        <strain evidence="9 10">OF01-3</strain>
    </source>
</reference>
<name>A0A3E2TIH5_9FIRM</name>
<feature type="domain" description="ABC3 transporter permease C-terminal" evidence="8">
    <location>
        <begin position="631"/>
        <end position="746"/>
    </location>
</feature>
<dbReference type="AlphaFoldDB" id="A0A3E2TIH5"/>
<evidence type="ECO:0000259" key="8">
    <source>
        <dbReference type="Pfam" id="PF02687"/>
    </source>
</evidence>
<dbReference type="PANTHER" id="PTHR30287:SF1">
    <property type="entry name" value="INNER MEMBRANE PROTEIN"/>
    <property type="match status" value="1"/>
</dbReference>
<keyword evidence="4 7" id="KW-1133">Transmembrane helix</keyword>
<dbReference type="RefSeq" id="WP_117521473.1">
    <property type="nucleotide sequence ID" value="NZ_QVEU01000003.1"/>
</dbReference>
<evidence type="ECO:0000256" key="2">
    <source>
        <dbReference type="ARBA" id="ARBA00022475"/>
    </source>
</evidence>
<feature type="transmembrane region" description="Helical" evidence="7">
    <location>
        <begin position="797"/>
        <end position="818"/>
    </location>
</feature>
<dbReference type="InterPro" id="IPR038766">
    <property type="entry name" value="Membrane_comp_ABC_pdt"/>
</dbReference>
<evidence type="ECO:0000256" key="3">
    <source>
        <dbReference type="ARBA" id="ARBA00022692"/>
    </source>
</evidence>
<feature type="transmembrane region" description="Helical" evidence="7">
    <location>
        <begin position="1016"/>
        <end position="1037"/>
    </location>
</feature>
<evidence type="ECO:0000256" key="7">
    <source>
        <dbReference type="SAM" id="Phobius"/>
    </source>
</evidence>
<feature type="transmembrane region" description="Helical" evidence="7">
    <location>
        <begin position="20"/>
        <end position="42"/>
    </location>
</feature>
<organism evidence="9 10">
    <name type="scientific">Anaerococcus nagyae</name>
    <dbReference type="NCBI Taxonomy" id="1755241"/>
    <lineage>
        <taxon>Bacteria</taxon>
        <taxon>Bacillati</taxon>
        <taxon>Bacillota</taxon>
        <taxon>Tissierellia</taxon>
        <taxon>Tissierellales</taxon>
        <taxon>Peptoniphilaceae</taxon>
        <taxon>Anaerococcus</taxon>
    </lineage>
</organism>
<feature type="transmembrane region" description="Helical" evidence="7">
    <location>
        <begin position="1069"/>
        <end position="1091"/>
    </location>
</feature>
<evidence type="ECO:0000256" key="6">
    <source>
        <dbReference type="SAM" id="MobiDB-lite"/>
    </source>
</evidence>
<evidence type="ECO:0000256" key="4">
    <source>
        <dbReference type="ARBA" id="ARBA00022989"/>
    </source>
</evidence>
<dbReference type="OrthoDB" id="5137249at2"/>
<dbReference type="GO" id="GO:0005886">
    <property type="term" value="C:plasma membrane"/>
    <property type="evidence" value="ECO:0007669"/>
    <property type="project" value="UniProtKB-SubCell"/>
</dbReference>
<keyword evidence="5 7" id="KW-0472">Membrane</keyword>
<feature type="transmembrane region" description="Helical" evidence="7">
    <location>
        <begin position="631"/>
        <end position="648"/>
    </location>
</feature>
<sequence length="1146" mass="131040">MNKTYITNILRDIKNTKGKVISIATMVGLASLVVVALTMTGASMRKTLNNSLKTYVHPDIIVRSTYGLDYEDEMILKRDPDIEKMTMVKTSDLIEDENLIRLKSYNKSIAKSAVIEGRMPEHKNEIALDTSLSNDYKIGDKLKFSYIENSQTDEKTMNNLSYKVVGFFKSSDYFMEDMRELSFTAKKELSGYGYILDENFDTDKFGEANIVYKKTKGIDKNSSEYKDFVERKQENIEEAIKNRPHEVLKDIKKDANKELDKAQKDVNDVRNQLDEGENKLESSRAELDQGYRDYENGKKTLDDQIAKGKIDLENARVELIDGQKKLDQGRVKYEQNLKEYNYEIKTAENQINKKQKELEAGEAELKSGQEKMNVGYDKLNAEFSPYRQKLKDSKDKLDRTKAEIDQKSAHLEDLIKQKENSPDTSTNVNDQDINALKIELASSREAYKRDLSDYQIKSKDLENKYNKEKENLDKSQADIEQKRQMLNDGWSKLKSGKSELENKKANGKAQLDKALNEINQKKADIDNGWANYNNGKKELENREVEGKEELKKSYQKLLDGEDEYQKNYKAFKEKETNALGEIKDGQKDIEENKDTLSRLSNPVYDIETIYDNQGIKTYHQNSLNMDELTKVFPTFFYLVAMLVTLTTMKRYIDEQRMINGILKSLGYTDNQISQSFYIYGIIPTLIGSIIGSLIGRYVVAGVIIDAYSSGFSNLSVDYVNSLPYIIFAVILSTFLIAVTIFVTSNQTVKETPAALLRAKSPDSGKKILLEKISPIWKKLSFMQKITSRNLFRYKSRMFMTLFGIGGCTALTFFGFAMIDSIKDTVNLQQNQISHYDVIAMVDEKAKDSDLKKFQEVIKNYSSMPIRFEEMTIKRNGVSRKFNLVIPEDNNIKDFFTLRSPKRDSIDLTNEDAVISEKASDVLNLKTNENLNIQYQGKYFDLPISGIIENYTGDYIFISKDKFKKIVGKYPQTNAYYLRGDADEIIENIEDESAVNSIIDASVIYASMDVLMDNLNIVIAVITLISVLLALVVLYNLININVSERKRELATIKVLGFYPKEVTSYIFREIFMLTILGIIVGYGLGYAMFRYIIYVVAPENILLSYRVHPSSFLISGLITIGISIVLLFVVHKKLKKIDMAEAMSSGE</sequence>
<evidence type="ECO:0000313" key="10">
    <source>
        <dbReference type="Proteomes" id="UP000261011"/>
    </source>
</evidence>
<feature type="transmembrane region" description="Helical" evidence="7">
    <location>
        <begin position="676"/>
        <end position="704"/>
    </location>
</feature>
<dbReference type="InterPro" id="IPR003838">
    <property type="entry name" value="ABC3_permease_C"/>
</dbReference>
<feature type="region of interest" description="Disordered" evidence="6">
    <location>
        <begin position="408"/>
        <end position="430"/>
    </location>
</feature>
<dbReference type="PANTHER" id="PTHR30287">
    <property type="entry name" value="MEMBRANE COMPONENT OF PREDICTED ABC SUPERFAMILY METABOLITE UPTAKE TRANSPORTER"/>
    <property type="match status" value="1"/>
</dbReference>
<feature type="region of interest" description="Disordered" evidence="6">
    <location>
        <begin position="270"/>
        <end position="291"/>
    </location>
</feature>
<feature type="compositionally biased region" description="Basic and acidic residues" evidence="6">
    <location>
        <begin position="408"/>
        <end position="421"/>
    </location>
</feature>
<feature type="transmembrane region" description="Helical" evidence="7">
    <location>
        <begin position="1111"/>
        <end position="1129"/>
    </location>
</feature>
<feature type="transmembrane region" description="Helical" evidence="7">
    <location>
        <begin position="724"/>
        <end position="742"/>
    </location>
</feature>
<gene>
    <name evidence="9" type="ORF">DXA39_04665</name>
</gene>
<evidence type="ECO:0000313" key="9">
    <source>
        <dbReference type="EMBL" id="RGB76467.1"/>
    </source>
</evidence>
<dbReference type="EMBL" id="QVEU01000003">
    <property type="protein sequence ID" value="RGB76467.1"/>
    <property type="molecule type" value="Genomic_DNA"/>
</dbReference>
<keyword evidence="10" id="KW-1185">Reference proteome</keyword>
<keyword evidence="2" id="KW-1003">Cell membrane</keyword>
<feature type="domain" description="ABC3 transporter permease C-terminal" evidence="8">
    <location>
        <begin position="1020"/>
        <end position="1136"/>
    </location>
</feature>
<comment type="subcellular location">
    <subcellularLocation>
        <location evidence="1">Cell membrane</location>
        <topology evidence="1">Multi-pass membrane protein</topology>
    </subcellularLocation>
</comment>
<accession>A0A3E2TIH5</accession>